<keyword evidence="1" id="KW-0732">Signal</keyword>
<feature type="chain" id="PRO_5020510634" evidence="1">
    <location>
        <begin position="25"/>
        <end position="97"/>
    </location>
</feature>
<gene>
    <name evidence="2" type="ORF">E8M01_18545</name>
</gene>
<sequence length="97" mass="10645">MYIIKALALALAVTTMGHVATATAQAVTGEVVKIEAERGRITLKHGPIPNLDMDGMTMVFRVADPAMLQQVREGDRVRFDADRVNGNITITRIQRAR</sequence>
<feature type="signal peptide" evidence="1">
    <location>
        <begin position="1"/>
        <end position="24"/>
    </location>
</feature>
<name>A0A4D7BDH4_9HYPH</name>
<organism evidence="2 3">
    <name type="scientific">Phreatobacter stygius</name>
    <dbReference type="NCBI Taxonomy" id="1940610"/>
    <lineage>
        <taxon>Bacteria</taxon>
        <taxon>Pseudomonadati</taxon>
        <taxon>Pseudomonadota</taxon>
        <taxon>Alphaproteobacteria</taxon>
        <taxon>Hyphomicrobiales</taxon>
        <taxon>Phreatobacteraceae</taxon>
        <taxon>Phreatobacter</taxon>
    </lineage>
</organism>
<proteinExistence type="predicted"/>
<accession>A0A4D7BDH4</accession>
<reference evidence="2 3" key="1">
    <citation type="submission" date="2019-04" db="EMBL/GenBank/DDBJ databases">
        <title>Phreatobacter aquaticus sp. nov.</title>
        <authorList>
            <person name="Choi A."/>
        </authorList>
    </citation>
    <scope>NUCLEOTIDE SEQUENCE [LARGE SCALE GENOMIC DNA]</scope>
    <source>
        <strain evidence="2 3">KCTC 52518</strain>
    </source>
</reference>
<evidence type="ECO:0000313" key="3">
    <source>
        <dbReference type="Proteomes" id="UP000298781"/>
    </source>
</evidence>
<dbReference type="AlphaFoldDB" id="A0A4D7BDH4"/>
<dbReference type="KEGG" id="pstg:E8M01_18545"/>
<dbReference type="EMBL" id="CP039690">
    <property type="protein sequence ID" value="QCI66032.1"/>
    <property type="molecule type" value="Genomic_DNA"/>
</dbReference>
<evidence type="ECO:0000313" key="2">
    <source>
        <dbReference type="EMBL" id="QCI66032.1"/>
    </source>
</evidence>
<evidence type="ECO:0000256" key="1">
    <source>
        <dbReference type="SAM" id="SignalP"/>
    </source>
</evidence>
<dbReference type="Proteomes" id="UP000298781">
    <property type="component" value="Chromosome"/>
</dbReference>
<dbReference type="InterPro" id="IPR042230">
    <property type="entry name" value="CusF_sf"/>
</dbReference>
<dbReference type="OrthoDB" id="7371803at2"/>
<dbReference type="Gene3D" id="2.40.50.320">
    <property type="entry name" value="Copper binding periplasmic protein CusF"/>
    <property type="match status" value="1"/>
</dbReference>
<dbReference type="InterPro" id="IPR021647">
    <property type="entry name" value="CusF_Ec"/>
</dbReference>
<dbReference type="Pfam" id="PF11604">
    <property type="entry name" value="CusF_Ec"/>
    <property type="match status" value="1"/>
</dbReference>
<dbReference type="RefSeq" id="WP_136961478.1">
    <property type="nucleotide sequence ID" value="NZ_CP039690.1"/>
</dbReference>
<protein>
    <submittedName>
        <fullName evidence="2">Copper-binding protein</fullName>
    </submittedName>
</protein>
<keyword evidence="3" id="KW-1185">Reference proteome</keyword>